<keyword evidence="6 9" id="KW-0012">Acyltransferase</keyword>
<dbReference type="EC" id="2.3.1.241" evidence="9"/>
<dbReference type="InterPro" id="IPR004960">
    <property type="entry name" value="LipA_acyltrans"/>
</dbReference>
<keyword evidence="10" id="KW-1185">Reference proteome</keyword>
<evidence type="ECO:0000313" key="9">
    <source>
        <dbReference type="EMBL" id="CAG5072990.1"/>
    </source>
</evidence>
<gene>
    <name evidence="9" type="primary">lpxL_2</name>
    <name evidence="9" type="ORF">DYBT9623_04521</name>
</gene>
<evidence type="ECO:0000256" key="3">
    <source>
        <dbReference type="ARBA" id="ARBA00022519"/>
    </source>
</evidence>
<dbReference type="PANTHER" id="PTHR30606">
    <property type="entry name" value="LIPID A BIOSYNTHESIS LAUROYL ACYLTRANSFERASE"/>
    <property type="match status" value="1"/>
</dbReference>
<dbReference type="RefSeq" id="WP_215235786.1">
    <property type="nucleotide sequence ID" value="NZ_CAJRAU010000007.1"/>
</dbReference>
<evidence type="ECO:0000256" key="7">
    <source>
        <dbReference type="SAM" id="MobiDB-lite"/>
    </source>
</evidence>
<dbReference type="GO" id="GO:0008913">
    <property type="term" value="F:Kdo2-lipid IVA acyltransferase activity"/>
    <property type="evidence" value="ECO:0007669"/>
    <property type="project" value="UniProtKB-EC"/>
</dbReference>
<keyword evidence="8" id="KW-1133">Transmembrane helix</keyword>
<keyword evidence="5 8" id="KW-0472">Membrane</keyword>
<reference evidence="9 10" key="1">
    <citation type="submission" date="2021-04" db="EMBL/GenBank/DDBJ databases">
        <authorList>
            <person name="Rodrigo-Torres L."/>
            <person name="Arahal R. D."/>
            <person name="Lucena T."/>
        </authorList>
    </citation>
    <scope>NUCLEOTIDE SEQUENCE [LARGE SCALE GENOMIC DNA]</scope>
    <source>
        <strain evidence="9 10">CECT 9623</strain>
    </source>
</reference>
<feature type="region of interest" description="Disordered" evidence="7">
    <location>
        <begin position="1"/>
        <end position="21"/>
    </location>
</feature>
<comment type="caution">
    <text evidence="9">The sequence shown here is derived from an EMBL/GenBank/DDBJ whole genome shotgun (WGS) entry which is preliminary data.</text>
</comment>
<evidence type="ECO:0000256" key="5">
    <source>
        <dbReference type="ARBA" id="ARBA00023136"/>
    </source>
</evidence>
<dbReference type="EMBL" id="CAJRAU010000007">
    <property type="protein sequence ID" value="CAG5072990.1"/>
    <property type="molecule type" value="Genomic_DNA"/>
</dbReference>
<organism evidence="9 10">
    <name type="scientific">Dyadobacter linearis</name>
    <dbReference type="NCBI Taxonomy" id="2823330"/>
    <lineage>
        <taxon>Bacteria</taxon>
        <taxon>Pseudomonadati</taxon>
        <taxon>Bacteroidota</taxon>
        <taxon>Cytophagia</taxon>
        <taxon>Cytophagales</taxon>
        <taxon>Spirosomataceae</taxon>
        <taxon>Dyadobacter</taxon>
    </lineage>
</organism>
<feature type="compositionally biased region" description="Basic and acidic residues" evidence="7">
    <location>
        <begin position="1"/>
        <end position="16"/>
    </location>
</feature>
<evidence type="ECO:0000256" key="1">
    <source>
        <dbReference type="ARBA" id="ARBA00004533"/>
    </source>
</evidence>
<name>A0ABM8UW60_9BACT</name>
<evidence type="ECO:0000256" key="4">
    <source>
        <dbReference type="ARBA" id="ARBA00022679"/>
    </source>
</evidence>
<dbReference type="PANTHER" id="PTHR30606:SF10">
    <property type="entry name" value="PHOSPHATIDYLINOSITOL MANNOSIDE ACYLTRANSFERASE"/>
    <property type="match status" value="1"/>
</dbReference>
<evidence type="ECO:0000256" key="2">
    <source>
        <dbReference type="ARBA" id="ARBA00022475"/>
    </source>
</evidence>
<comment type="subcellular location">
    <subcellularLocation>
        <location evidence="1">Cell inner membrane</location>
    </subcellularLocation>
</comment>
<dbReference type="Pfam" id="PF03279">
    <property type="entry name" value="Lip_A_acyltrans"/>
    <property type="match status" value="1"/>
</dbReference>
<proteinExistence type="predicted"/>
<evidence type="ECO:0000256" key="6">
    <source>
        <dbReference type="ARBA" id="ARBA00023315"/>
    </source>
</evidence>
<feature type="transmembrane region" description="Helical" evidence="8">
    <location>
        <begin position="32"/>
        <end position="50"/>
    </location>
</feature>
<accession>A0ABM8UW60</accession>
<sequence>MKDRAEHFPGEGRDRGIPVSRQQMSSAPKMSIGLNLLLIICRAASFAIYFTTRFVLRYRREILEENFKNAFPDKSKAERKALIKVYYKHLGDLVVEPVLFSIVNANVKKRLATYQNKELLSKLYAENKHVILLASHHGNWEYLINLPREVDFKVYTAYTAISNAHVDSWVHKMRSKMGVEVIVKKNFYKTALSALRSPDQPALVVVIADQRPAPGSTKYSVEFLHQTTSVQIGAERLALASNAVVLYLQCEKVARFHYQYTFHLITENPAAAEPLSITKAYYEKIEQDIQADPGYWLWTHKRWKPVASLSKADPVVA</sequence>
<keyword evidence="3" id="KW-0997">Cell inner membrane</keyword>
<protein>
    <submittedName>
        <fullName evidence="9">Lipid A biosynthesis lauroyltransferase</fullName>
        <ecNumber evidence="9">2.3.1.241</ecNumber>
    </submittedName>
</protein>
<evidence type="ECO:0000256" key="8">
    <source>
        <dbReference type="SAM" id="Phobius"/>
    </source>
</evidence>
<evidence type="ECO:0000313" key="10">
    <source>
        <dbReference type="Proteomes" id="UP000679725"/>
    </source>
</evidence>
<dbReference type="Proteomes" id="UP000679725">
    <property type="component" value="Unassembled WGS sequence"/>
</dbReference>
<keyword evidence="2" id="KW-1003">Cell membrane</keyword>
<keyword evidence="4 9" id="KW-0808">Transferase</keyword>
<keyword evidence="8" id="KW-0812">Transmembrane</keyword>
<dbReference type="CDD" id="cd07984">
    <property type="entry name" value="LPLAT_LABLAT-like"/>
    <property type="match status" value="1"/>
</dbReference>